<accession>A0A3E1R930</accession>
<dbReference type="GO" id="GO:0030288">
    <property type="term" value="C:outer membrane-bounded periplasmic space"/>
    <property type="evidence" value="ECO:0007669"/>
    <property type="project" value="TreeGrafter"/>
</dbReference>
<dbReference type="AlphaFoldDB" id="A0A3E1R930"/>
<name>A0A3E1R930_9BURK</name>
<dbReference type="Gene3D" id="3.90.76.10">
    <property type="entry name" value="Dipeptide-binding Protein, Domain 1"/>
    <property type="match status" value="1"/>
</dbReference>
<evidence type="ECO:0000313" key="6">
    <source>
        <dbReference type="Proteomes" id="UP000260665"/>
    </source>
</evidence>
<keyword evidence="6" id="KW-1185">Reference proteome</keyword>
<organism evidence="5 6">
    <name type="scientific">Rhodoferax lacus</name>
    <dbReference type="NCBI Taxonomy" id="2184758"/>
    <lineage>
        <taxon>Bacteria</taxon>
        <taxon>Pseudomonadati</taxon>
        <taxon>Pseudomonadota</taxon>
        <taxon>Betaproteobacteria</taxon>
        <taxon>Burkholderiales</taxon>
        <taxon>Comamonadaceae</taxon>
        <taxon>Rhodoferax</taxon>
    </lineage>
</organism>
<feature type="chain" id="PRO_5017574271" evidence="3">
    <location>
        <begin position="39"/>
        <end position="532"/>
    </location>
</feature>
<protein>
    <submittedName>
        <fullName evidence="5">Peptide ABC transporter substrate-binding protein</fullName>
    </submittedName>
</protein>
<sequence>MTHDHRAVASRKHVPFRPSSMLATVLAALALSATPVLAQSAKDVLVIGKTADPQTLDPGVTMDNNDWTASYHAYQRLVRYKSVDGKGSTEVEPELAESWKVSKDGLTWDFKLKSGNKFDDGTGVDAAAVKYSFDRMFGLKQGPSEAFPANTVVTVTGPMAVRFQLASAYTPFLYTLANNGAGIVNPKVETKVRDGDAAKGWLAGNTAGSGPYRLASWEKGQSLVLEPNPHFAGPKVAFSKVRIKIVGEASARRLQLENGDLDIAEDLPGDQLSAMKGKPGLKIEEFPSLSTTILYLNNNKPGLDKPEVRRAISWAMDYTGIIDGILDGKAKQLRGPIPVGMWGSDASVFQFKQDLGKAKAEFAKAGNKPNKLSFLYSDKDPRWEPIGLTLQANLAPLGIEVKLEKIAQAAFRERLGKGEFEIAVGNWSPDFADPYMFMNFWFDSKKQGMAGNRAFYSNPKVDTLIRTAASETVQAQRVKLYKQAQDIVVQDAPYVLLYQKNSQIARRDSVNGFVFNPMLEQIYNFGGMSKSR</sequence>
<comment type="caution">
    <text evidence="5">The sequence shown here is derived from an EMBL/GenBank/DDBJ whole genome shotgun (WGS) entry which is preliminary data.</text>
</comment>
<dbReference type="Gene3D" id="3.40.190.10">
    <property type="entry name" value="Periplasmic binding protein-like II"/>
    <property type="match status" value="1"/>
</dbReference>
<dbReference type="PIRSF" id="PIRSF002741">
    <property type="entry name" value="MppA"/>
    <property type="match status" value="1"/>
</dbReference>
<feature type="signal peptide" evidence="3">
    <location>
        <begin position="1"/>
        <end position="38"/>
    </location>
</feature>
<comment type="similarity">
    <text evidence="1">Belongs to the bacterial solute-binding protein 5 family.</text>
</comment>
<dbReference type="PANTHER" id="PTHR30290">
    <property type="entry name" value="PERIPLASMIC BINDING COMPONENT OF ABC TRANSPORTER"/>
    <property type="match status" value="1"/>
</dbReference>
<dbReference type="GO" id="GO:0042938">
    <property type="term" value="P:dipeptide transport"/>
    <property type="evidence" value="ECO:0007669"/>
    <property type="project" value="TreeGrafter"/>
</dbReference>
<proteinExistence type="inferred from homology"/>
<evidence type="ECO:0000256" key="1">
    <source>
        <dbReference type="ARBA" id="ARBA00005695"/>
    </source>
</evidence>
<feature type="domain" description="Solute-binding protein family 5" evidence="4">
    <location>
        <begin position="90"/>
        <end position="447"/>
    </location>
</feature>
<dbReference type="InterPro" id="IPR030678">
    <property type="entry name" value="Peptide/Ni-bd"/>
</dbReference>
<keyword evidence="2 3" id="KW-0732">Signal</keyword>
<gene>
    <name evidence="5" type="ORF">DIC66_16310</name>
</gene>
<dbReference type="SUPFAM" id="SSF53850">
    <property type="entry name" value="Periplasmic binding protein-like II"/>
    <property type="match status" value="1"/>
</dbReference>
<evidence type="ECO:0000313" key="5">
    <source>
        <dbReference type="EMBL" id="RFO95753.1"/>
    </source>
</evidence>
<dbReference type="EMBL" id="QFZK01000012">
    <property type="protein sequence ID" value="RFO95753.1"/>
    <property type="molecule type" value="Genomic_DNA"/>
</dbReference>
<dbReference type="GO" id="GO:1904680">
    <property type="term" value="F:peptide transmembrane transporter activity"/>
    <property type="evidence" value="ECO:0007669"/>
    <property type="project" value="TreeGrafter"/>
</dbReference>
<evidence type="ECO:0000259" key="4">
    <source>
        <dbReference type="Pfam" id="PF00496"/>
    </source>
</evidence>
<dbReference type="InterPro" id="IPR039424">
    <property type="entry name" value="SBP_5"/>
</dbReference>
<evidence type="ECO:0000256" key="2">
    <source>
        <dbReference type="ARBA" id="ARBA00022729"/>
    </source>
</evidence>
<evidence type="ECO:0000256" key="3">
    <source>
        <dbReference type="SAM" id="SignalP"/>
    </source>
</evidence>
<dbReference type="OrthoDB" id="9801799at2"/>
<dbReference type="Gene3D" id="3.10.105.10">
    <property type="entry name" value="Dipeptide-binding Protein, Domain 3"/>
    <property type="match status" value="1"/>
</dbReference>
<reference evidence="5 6" key="1">
    <citation type="submission" date="2018-05" db="EMBL/GenBank/DDBJ databases">
        <title>Rhodoferax soyangensis sp.nov., isolated from an oligotrophic freshwater lake.</title>
        <authorList>
            <person name="Park M."/>
        </authorList>
    </citation>
    <scope>NUCLEOTIDE SEQUENCE [LARGE SCALE GENOMIC DNA]</scope>
    <source>
        <strain evidence="5 6">IMCC26218</strain>
    </source>
</reference>
<dbReference type="Pfam" id="PF00496">
    <property type="entry name" value="SBP_bac_5"/>
    <property type="match status" value="1"/>
</dbReference>
<dbReference type="CDD" id="cd08512">
    <property type="entry name" value="PBP2_NikA_DppA_OppA_like_7"/>
    <property type="match status" value="1"/>
</dbReference>
<dbReference type="InterPro" id="IPR000914">
    <property type="entry name" value="SBP_5_dom"/>
</dbReference>
<dbReference type="PANTHER" id="PTHR30290:SF38">
    <property type="entry name" value="D,D-DIPEPTIDE-BINDING PERIPLASMIC PROTEIN DDPA-RELATED"/>
    <property type="match status" value="1"/>
</dbReference>
<dbReference type="Proteomes" id="UP000260665">
    <property type="component" value="Unassembled WGS sequence"/>
</dbReference>
<dbReference type="GO" id="GO:0043190">
    <property type="term" value="C:ATP-binding cassette (ABC) transporter complex"/>
    <property type="evidence" value="ECO:0007669"/>
    <property type="project" value="InterPro"/>
</dbReference>